<keyword evidence="7 11" id="KW-0862">Zinc</keyword>
<dbReference type="InterPro" id="IPR004387">
    <property type="entry name" value="Pept_M50_Zn"/>
</dbReference>
<feature type="transmembrane region" description="Helical" evidence="11">
    <location>
        <begin position="302"/>
        <end position="329"/>
    </location>
</feature>
<accession>Q9X5F3</accession>
<evidence type="ECO:0000256" key="6">
    <source>
        <dbReference type="ARBA" id="ARBA00022801"/>
    </source>
</evidence>
<evidence type="ECO:0000256" key="11">
    <source>
        <dbReference type="RuleBase" id="RU362031"/>
    </source>
</evidence>
<evidence type="ECO:0000256" key="5">
    <source>
        <dbReference type="ARBA" id="ARBA00022692"/>
    </source>
</evidence>
<evidence type="ECO:0000256" key="4">
    <source>
        <dbReference type="ARBA" id="ARBA00022670"/>
    </source>
</evidence>
<dbReference type="AlphaFoldDB" id="Q9X5F3"/>
<dbReference type="SUPFAM" id="SSF50156">
    <property type="entry name" value="PDZ domain-like"/>
    <property type="match status" value="1"/>
</dbReference>
<evidence type="ECO:0000256" key="2">
    <source>
        <dbReference type="ARBA" id="ARBA00004141"/>
    </source>
</evidence>
<feature type="domain" description="PDZ" evidence="12">
    <location>
        <begin position="91"/>
        <end position="159"/>
    </location>
</feature>
<dbReference type="GO" id="GO:0046872">
    <property type="term" value="F:metal ion binding"/>
    <property type="evidence" value="ECO:0007669"/>
    <property type="project" value="UniProtKB-KW"/>
</dbReference>
<evidence type="ECO:0000259" key="12">
    <source>
        <dbReference type="SMART" id="SM00228"/>
    </source>
</evidence>
<feature type="transmembrane region" description="Helical" evidence="11">
    <location>
        <begin position="250"/>
        <end position="272"/>
    </location>
</feature>
<dbReference type="Pfam" id="PF17820">
    <property type="entry name" value="PDZ_6"/>
    <property type="match status" value="1"/>
</dbReference>
<protein>
    <recommendedName>
        <fullName evidence="11">Zinc metalloprotease</fullName>
        <ecNumber evidence="11">3.4.24.-</ecNumber>
    </recommendedName>
</protein>
<dbReference type="GO" id="GO:0004222">
    <property type="term" value="F:metalloendopeptidase activity"/>
    <property type="evidence" value="ECO:0007669"/>
    <property type="project" value="InterPro"/>
</dbReference>
<dbReference type="EMBL" id="AF124757">
    <property type="protein sequence ID" value="AAD29660.1"/>
    <property type="molecule type" value="Genomic_DNA"/>
</dbReference>
<evidence type="ECO:0000313" key="13">
    <source>
        <dbReference type="EMBL" id="AAD29660.1"/>
    </source>
</evidence>
<dbReference type="CDD" id="cd23081">
    <property type="entry name" value="cpPDZ_EcRseP-like"/>
    <property type="match status" value="1"/>
</dbReference>
<dbReference type="GO" id="GO:0016020">
    <property type="term" value="C:membrane"/>
    <property type="evidence" value="ECO:0007669"/>
    <property type="project" value="UniProtKB-SubCell"/>
</dbReference>
<dbReference type="NCBIfam" id="TIGR00054">
    <property type="entry name" value="RIP metalloprotease RseP"/>
    <property type="match status" value="1"/>
</dbReference>
<dbReference type="SMART" id="SM00228">
    <property type="entry name" value="PDZ"/>
    <property type="match status" value="1"/>
</dbReference>
<reference evidence="13" key="1">
    <citation type="submission" date="1999-01" db="EMBL/GenBank/DDBJ databases">
        <title>Sequence analysis of 43D2 fosmid clone of Zymomonas mobilis ZM4.</title>
        <authorList>
            <person name="Lee H.J."/>
            <person name="Kang H.S."/>
        </authorList>
    </citation>
    <scope>NUCLEOTIDE SEQUENCE</scope>
    <source>
        <strain evidence="13">ZM4</strain>
    </source>
</reference>
<dbReference type="Pfam" id="PF02163">
    <property type="entry name" value="Peptidase_M50"/>
    <property type="match status" value="1"/>
</dbReference>
<evidence type="ECO:0000256" key="10">
    <source>
        <dbReference type="ARBA" id="ARBA00023136"/>
    </source>
</evidence>
<dbReference type="InterPro" id="IPR041489">
    <property type="entry name" value="PDZ_6"/>
</dbReference>
<dbReference type="Gene3D" id="2.30.42.10">
    <property type="match status" value="1"/>
</dbReference>
<dbReference type="InterPro" id="IPR001478">
    <property type="entry name" value="PDZ"/>
</dbReference>
<comment type="similarity">
    <text evidence="3 11">Belongs to the peptidase M50B family.</text>
</comment>
<sequence>MSFRLALGQKFSDGQIAWGQDGGSPACLLVVMSLRRRYGSCQFWQTVKRMVSVISRGQSQDFQAKKAWHRFLIVLAGPLTNNFVAILLFAAVFSVHGVARSPSVVSAIVPHSAADTAGLKVGDKITAVNSYKVNYFNDLQPVVQMHPDEEVLIKLVRDGRAMDVKVHLKAEHFQDRFGNSSRIGLLGILGGAPVIVRLPLTEIPQAATSAVAMLHEQIDGIGQIITGRRSMDELGGPIRIARMSGQITELGFLPFVLFMAAISVNLGFINLLPVPMLDGGHLLFYAMEIIIRRPLTPVIQTWAFRFGLFLLLSLTLFATLNDLGVLVWLKQILG</sequence>
<evidence type="ECO:0000256" key="7">
    <source>
        <dbReference type="ARBA" id="ARBA00022833"/>
    </source>
</evidence>
<evidence type="ECO:0000256" key="3">
    <source>
        <dbReference type="ARBA" id="ARBA00007931"/>
    </source>
</evidence>
<dbReference type="GO" id="GO:0006508">
    <property type="term" value="P:proteolysis"/>
    <property type="evidence" value="ECO:0007669"/>
    <property type="project" value="UniProtKB-KW"/>
</dbReference>
<evidence type="ECO:0000256" key="9">
    <source>
        <dbReference type="ARBA" id="ARBA00023049"/>
    </source>
</evidence>
<name>Q9X5F3_ZYMMB</name>
<dbReference type="InterPro" id="IPR008915">
    <property type="entry name" value="Peptidase_M50"/>
</dbReference>
<keyword evidence="4" id="KW-0645">Protease</keyword>
<proteinExistence type="inferred from homology"/>
<feature type="transmembrane region" description="Helical" evidence="11">
    <location>
        <begin position="71"/>
        <end position="93"/>
    </location>
</feature>
<keyword evidence="6 11" id="KW-0378">Hydrolase</keyword>
<comment type="subcellular location">
    <subcellularLocation>
        <location evidence="2">Membrane</location>
        <topology evidence="2">Multi-pass membrane protein</topology>
    </subcellularLocation>
</comment>
<dbReference type="PANTHER" id="PTHR42837">
    <property type="entry name" value="REGULATOR OF SIGMA-E PROTEASE RSEP"/>
    <property type="match status" value="1"/>
</dbReference>
<evidence type="ECO:0000256" key="1">
    <source>
        <dbReference type="ARBA" id="ARBA00001947"/>
    </source>
</evidence>
<dbReference type="InterPro" id="IPR036034">
    <property type="entry name" value="PDZ_sf"/>
</dbReference>
<keyword evidence="11" id="KW-0479">Metal-binding</keyword>
<keyword evidence="9 11" id="KW-0482">Metalloprotease</keyword>
<dbReference type="PANTHER" id="PTHR42837:SF2">
    <property type="entry name" value="MEMBRANE METALLOPROTEASE ARASP2, CHLOROPLASTIC-RELATED"/>
    <property type="match status" value="1"/>
</dbReference>
<dbReference type="EC" id="3.4.24.-" evidence="11"/>
<keyword evidence="10 11" id="KW-0472">Membrane</keyword>
<keyword evidence="5 11" id="KW-0812">Transmembrane</keyword>
<comment type="cofactor">
    <cofactor evidence="1 11">
        <name>Zn(2+)</name>
        <dbReference type="ChEBI" id="CHEBI:29105"/>
    </cofactor>
</comment>
<keyword evidence="8 11" id="KW-1133">Transmembrane helix</keyword>
<organism evidence="13">
    <name type="scientific">Zymomonas mobilis</name>
    <dbReference type="NCBI Taxonomy" id="542"/>
    <lineage>
        <taxon>Bacteria</taxon>
        <taxon>Pseudomonadati</taxon>
        <taxon>Pseudomonadota</taxon>
        <taxon>Alphaproteobacteria</taxon>
        <taxon>Sphingomonadales</taxon>
        <taxon>Zymomonadaceae</taxon>
        <taxon>Zymomonas</taxon>
    </lineage>
</organism>
<evidence type="ECO:0000256" key="8">
    <source>
        <dbReference type="ARBA" id="ARBA00022989"/>
    </source>
</evidence>